<sequence>MRIVEIREQSIPLQANIQNSVVNFAEHTVSLVAVVSDVIRDGRPVVGVAFDSIGRFAQSGLLRERFIARLAKAAPEDLSDDAGTGIDTEKAFRIMMRNEKPGGHGDRAHAVAAVELALWDLNAKLAGVPAWRLIADRFGVTAAARMPVYAAGGYYYPEDSVGRLQDEMRGYQDLGYTSFKMKIGGASLAEDMTRIEAALAVIGDAKCLAVDANGRFDTPTAIAYGKAMAGFGLRWYEEPGDPLDYRLMDELAKVYDETLATGENLFSCRDVDNLIRYGGMRPGRDLFQMDPGLSYGLGEFGRMVAAMEQAGFSRKQLFPHGGHNIALHIVVGLGLGGSEAYPGVFAPVGGYAPDCTLEGGAIAPGDKPGFGLEQKPDLAPYIEKLTA</sequence>
<feature type="binding site" evidence="4">
    <location>
        <position position="211"/>
    </location>
    <ligand>
        <name>Mg(2+)</name>
        <dbReference type="ChEBI" id="CHEBI:18420"/>
    </ligand>
</feature>
<keyword evidence="1 4" id="KW-0479">Metal-binding</keyword>
<accession>A0A1G6A7R1</accession>
<dbReference type="SUPFAM" id="SSF54826">
    <property type="entry name" value="Enolase N-terminal domain-like"/>
    <property type="match status" value="1"/>
</dbReference>
<evidence type="ECO:0000259" key="5">
    <source>
        <dbReference type="SMART" id="SM00922"/>
    </source>
</evidence>
<evidence type="ECO:0000256" key="1">
    <source>
        <dbReference type="ARBA" id="ARBA00022723"/>
    </source>
</evidence>
<dbReference type="InterPro" id="IPR013342">
    <property type="entry name" value="Mandelate_racemase_C"/>
</dbReference>
<dbReference type="Gene3D" id="3.20.20.120">
    <property type="entry name" value="Enolase-like C-terminal domain"/>
    <property type="match status" value="1"/>
</dbReference>
<feature type="domain" description="Mandelate racemase/muconate lactonizing enzyme C-terminal" evidence="5">
    <location>
        <begin position="161"/>
        <end position="261"/>
    </location>
</feature>
<dbReference type="Gene3D" id="3.30.390.10">
    <property type="entry name" value="Enolase-like, N-terminal domain"/>
    <property type="match status" value="1"/>
</dbReference>
<proteinExistence type="predicted"/>
<dbReference type="SFLD" id="SFLDF00118">
    <property type="entry name" value="D-tartrate_dehydratase"/>
    <property type="match status" value="1"/>
</dbReference>
<evidence type="ECO:0000256" key="2">
    <source>
        <dbReference type="ARBA" id="ARBA00022842"/>
    </source>
</evidence>
<dbReference type="CDD" id="cd03326">
    <property type="entry name" value="MR_like_1"/>
    <property type="match status" value="1"/>
</dbReference>
<dbReference type="PANTHER" id="PTHR13794">
    <property type="entry name" value="ENOLASE SUPERFAMILY, MANDELATE RACEMASE"/>
    <property type="match status" value="1"/>
</dbReference>
<feature type="binding site" evidence="4">
    <location>
        <position position="263"/>
    </location>
    <ligand>
        <name>Mg(2+)</name>
        <dbReference type="ChEBI" id="CHEBI:18420"/>
    </ligand>
</feature>
<dbReference type="InterPro" id="IPR046945">
    <property type="entry name" value="RHMD-like"/>
</dbReference>
<dbReference type="InterPro" id="IPR036849">
    <property type="entry name" value="Enolase-like_C_sf"/>
</dbReference>
<dbReference type="EMBL" id="FMXQ01000001">
    <property type="protein sequence ID" value="SDB04442.1"/>
    <property type="molecule type" value="Genomic_DNA"/>
</dbReference>
<evidence type="ECO:0000313" key="6">
    <source>
        <dbReference type="EMBL" id="SDB04442.1"/>
    </source>
</evidence>
<reference evidence="6 7" key="1">
    <citation type="submission" date="2016-10" db="EMBL/GenBank/DDBJ databases">
        <authorList>
            <person name="de Groot N.N."/>
        </authorList>
    </citation>
    <scope>NUCLEOTIDE SEQUENCE [LARGE SCALE GENOMIC DNA]</scope>
    <source>
        <strain evidence="6 7">ATCC 35022</strain>
    </source>
</reference>
<keyword evidence="7" id="KW-1185">Reference proteome</keyword>
<evidence type="ECO:0000313" key="7">
    <source>
        <dbReference type="Proteomes" id="UP000199071"/>
    </source>
</evidence>
<dbReference type="AlphaFoldDB" id="A0A1G6A7R1"/>
<dbReference type="InterPro" id="IPR029065">
    <property type="entry name" value="Enolase_C-like"/>
</dbReference>
<feature type="active site" description="Proton donor/acceptor" evidence="3">
    <location>
        <position position="320"/>
    </location>
</feature>
<dbReference type="SUPFAM" id="SSF51604">
    <property type="entry name" value="Enolase C-terminal domain-like"/>
    <property type="match status" value="1"/>
</dbReference>
<dbReference type="SFLD" id="SFLDS00001">
    <property type="entry name" value="Enolase"/>
    <property type="match status" value="1"/>
</dbReference>
<organism evidence="6 7">
    <name type="scientific">Bauldia litoralis</name>
    <dbReference type="NCBI Taxonomy" id="665467"/>
    <lineage>
        <taxon>Bacteria</taxon>
        <taxon>Pseudomonadati</taxon>
        <taxon>Pseudomonadota</taxon>
        <taxon>Alphaproteobacteria</taxon>
        <taxon>Hyphomicrobiales</taxon>
        <taxon>Kaistiaceae</taxon>
        <taxon>Bauldia</taxon>
    </lineage>
</organism>
<evidence type="ECO:0000256" key="4">
    <source>
        <dbReference type="PIRSR" id="PIRSR634611-3"/>
    </source>
</evidence>
<dbReference type="InterPro" id="IPR034611">
    <property type="entry name" value="D-tartrate_dehydratase"/>
</dbReference>
<dbReference type="STRING" id="665467.SAMN02982931_00270"/>
<dbReference type="OrthoDB" id="9802699at2"/>
<dbReference type="SMART" id="SM00922">
    <property type="entry name" value="MR_MLE"/>
    <property type="match status" value="1"/>
</dbReference>
<evidence type="ECO:0000256" key="3">
    <source>
        <dbReference type="PIRSR" id="PIRSR634611-1"/>
    </source>
</evidence>
<dbReference type="InterPro" id="IPR029017">
    <property type="entry name" value="Enolase-like_N"/>
</dbReference>
<gene>
    <name evidence="6" type="ORF">SAMN02982931_00270</name>
</gene>
<dbReference type="Proteomes" id="UP000199071">
    <property type="component" value="Unassembled WGS sequence"/>
</dbReference>
<dbReference type="SFLD" id="SFLDG00179">
    <property type="entry name" value="mandelate_racemase"/>
    <property type="match status" value="1"/>
</dbReference>
<dbReference type="PANTHER" id="PTHR13794:SF58">
    <property type="entry name" value="MITOCHONDRIAL ENOLASE SUPERFAMILY MEMBER 1"/>
    <property type="match status" value="1"/>
</dbReference>
<keyword evidence="2 4" id="KW-0460">Magnesium</keyword>
<dbReference type="GO" id="GO:0016052">
    <property type="term" value="P:carbohydrate catabolic process"/>
    <property type="evidence" value="ECO:0007669"/>
    <property type="project" value="TreeGrafter"/>
</dbReference>
<dbReference type="GO" id="GO:0000287">
    <property type="term" value="F:magnesium ion binding"/>
    <property type="evidence" value="ECO:0007669"/>
    <property type="project" value="TreeGrafter"/>
</dbReference>
<name>A0A1G6A7R1_9HYPH</name>
<feature type="active site" description="acceptor" evidence="3">
    <location>
        <position position="182"/>
    </location>
</feature>
<feature type="binding site" evidence="4">
    <location>
        <position position="237"/>
    </location>
    <ligand>
        <name>Mg(2+)</name>
        <dbReference type="ChEBI" id="CHEBI:18420"/>
    </ligand>
</feature>
<protein>
    <submittedName>
        <fullName evidence="6">L-alanine-DL-glutamate epimerase</fullName>
    </submittedName>
</protein>
<dbReference type="GO" id="GO:0047808">
    <property type="term" value="F:D(-)-tartrate dehydratase activity"/>
    <property type="evidence" value="ECO:0007669"/>
    <property type="project" value="InterPro"/>
</dbReference>
<dbReference type="RefSeq" id="WP_090874413.1">
    <property type="nucleotide sequence ID" value="NZ_FMXQ01000001.1"/>
</dbReference>
<dbReference type="Pfam" id="PF13378">
    <property type="entry name" value="MR_MLE_C"/>
    <property type="match status" value="1"/>
</dbReference>
<comment type="cofactor">
    <cofactor evidence="4">
        <name>Mg(2+)</name>
        <dbReference type="ChEBI" id="CHEBI:18420"/>
    </cofactor>
    <text evidence="4">Binds 1 Mg(2+) ion per subunit.</text>
</comment>